<dbReference type="Proteomes" id="UP001595990">
    <property type="component" value="Unassembled WGS sequence"/>
</dbReference>
<name>A0ABV9BEQ4_9ACTN</name>
<protein>
    <submittedName>
        <fullName evidence="2">Uncharacterized protein</fullName>
    </submittedName>
</protein>
<sequence length="189" mass="20501">MLDSMFHSREDNVMSRRPYQADGVGLPDDFASILRDLYKRQDPGLPAVTLAARNAGWTLDVLGSAMGVTRVRAGQIAAKAADGSNADPGVEIPVPPAREKPKRRPRAVGLTEEESEGLRALRQAMFDADLDTFPTARDALVAEVAAHSARGVRVDSLGEALGLRSGAIRSYLADFRSKQAAEKYAKRRR</sequence>
<gene>
    <name evidence="2" type="ORF">ACFPEN_06195</name>
</gene>
<comment type="caution">
    <text evidence="2">The sequence shown here is derived from an EMBL/GenBank/DDBJ whole genome shotgun (WGS) entry which is preliminary data.</text>
</comment>
<dbReference type="RefSeq" id="WP_417922447.1">
    <property type="nucleotide sequence ID" value="NZ_JBHSFS010000002.1"/>
</dbReference>
<evidence type="ECO:0000256" key="1">
    <source>
        <dbReference type="SAM" id="MobiDB-lite"/>
    </source>
</evidence>
<reference evidence="3" key="1">
    <citation type="journal article" date="2019" name="Int. J. Syst. Evol. Microbiol.">
        <title>The Global Catalogue of Microorganisms (GCM) 10K type strain sequencing project: providing services to taxonomists for standard genome sequencing and annotation.</title>
        <authorList>
            <consortium name="The Broad Institute Genomics Platform"/>
            <consortium name="The Broad Institute Genome Sequencing Center for Infectious Disease"/>
            <person name="Wu L."/>
            <person name="Ma J."/>
        </authorList>
    </citation>
    <scope>NUCLEOTIDE SEQUENCE [LARGE SCALE GENOMIC DNA]</scope>
    <source>
        <strain evidence="3">CECT 8064</strain>
    </source>
</reference>
<dbReference type="EMBL" id="JBHSFS010000002">
    <property type="protein sequence ID" value="MFC4512521.1"/>
    <property type="molecule type" value="Genomic_DNA"/>
</dbReference>
<proteinExistence type="predicted"/>
<evidence type="ECO:0000313" key="2">
    <source>
        <dbReference type="EMBL" id="MFC4512521.1"/>
    </source>
</evidence>
<keyword evidence="3" id="KW-1185">Reference proteome</keyword>
<organism evidence="2 3">
    <name type="scientific">Streptomyces ehimensis</name>
    <dbReference type="NCBI Taxonomy" id="68195"/>
    <lineage>
        <taxon>Bacteria</taxon>
        <taxon>Bacillati</taxon>
        <taxon>Actinomycetota</taxon>
        <taxon>Actinomycetes</taxon>
        <taxon>Kitasatosporales</taxon>
        <taxon>Streptomycetaceae</taxon>
        <taxon>Streptomyces</taxon>
    </lineage>
</organism>
<accession>A0ABV9BEQ4</accession>
<evidence type="ECO:0000313" key="3">
    <source>
        <dbReference type="Proteomes" id="UP001595990"/>
    </source>
</evidence>
<feature type="region of interest" description="Disordered" evidence="1">
    <location>
        <begin position="80"/>
        <end position="114"/>
    </location>
</feature>